<dbReference type="Pfam" id="PF05105">
    <property type="entry name" value="Phage_holin_4_1"/>
    <property type="match status" value="1"/>
</dbReference>
<evidence type="ECO:0000313" key="6">
    <source>
        <dbReference type="EMBL" id="MFM1525143.1"/>
    </source>
</evidence>
<keyword evidence="2 5" id="KW-0812">Transmembrane</keyword>
<keyword evidence="7" id="KW-1185">Reference proteome</keyword>
<evidence type="ECO:0000313" key="7">
    <source>
        <dbReference type="Proteomes" id="UP001629536"/>
    </source>
</evidence>
<dbReference type="Proteomes" id="UP001629536">
    <property type="component" value="Unassembled WGS sequence"/>
</dbReference>
<feature type="transmembrane region" description="Helical" evidence="5">
    <location>
        <begin position="30"/>
        <end position="49"/>
    </location>
</feature>
<dbReference type="InterPro" id="IPR006480">
    <property type="entry name" value="Phage_holin_4_1"/>
</dbReference>
<comment type="subcellular location">
    <subcellularLocation>
        <location evidence="1">Membrane</location>
        <topology evidence="1">Multi-pass membrane protein</topology>
    </subcellularLocation>
</comment>
<dbReference type="EMBL" id="JBFNFH010000012">
    <property type="protein sequence ID" value="MFM1525143.1"/>
    <property type="molecule type" value="Genomic_DNA"/>
</dbReference>
<evidence type="ECO:0000256" key="1">
    <source>
        <dbReference type="ARBA" id="ARBA00004141"/>
    </source>
</evidence>
<accession>A0ABW9F846</accession>
<gene>
    <name evidence="6" type="ORF">ABGF40_05590</name>
</gene>
<dbReference type="RefSeq" id="WP_124748752.1">
    <property type="nucleotide sequence ID" value="NZ_JBFNFH010000012.1"/>
</dbReference>
<keyword evidence="3 5" id="KW-1133">Transmembrane helix</keyword>
<protein>
    <submittedName>
        <fullName evidence="6">Phage holin family protein</fullName>
    </submittedName>
</protein>
<organism evidence="6 7">
    <name type="scientific">Helcococcus bovis</name>
    <dbReference type="NCBI Taxonomy" id="3153252"/>
    <lineage>
        <taxon>Bacteria</taxon>
        <taxon>Bacillati</taxon>
        <taxon>Bacillota</taxon>
        <taxon>Tissierellia</taxon>
        <taxon>Tissierellales</taxon>
        <taxon>Peptoniphilaceae</taxon>
        <taxon>Helcococcus</taxon>
    </lineage>
</organism>
<evidence type="ECO:0000256" key="3">
    <source>
        <dbReference type="ARBA" id="ARBA00022989"/>
    </source>
</evidence>
<evidence type="ECO:0000256" key="5">
    <source>
        <dbReference type="SAM" id="Phobius"/>
    </source>
</evidence>
<reference evidence="6 7" key="1">
    <citation type="journal article" date="2024" name="Front. Microbiol.">
        <title>Pangenomic and biochemical analyses of Helcococcus ovis reveal widespread tetracycline resistance and a novel bacterial species, Helcococcus bovis.</title>
        <authorList>
            <person name="Cunha F."/>
            <person name="Zhai Y."/>
            <person name="Casaro S."/>
            <person name="Jones K.L."/>
            <person name="Hernandez M."/>
            <person name="Bisinotto R.S."/>
            <person name="Kariyawasam S."/>
            <person name="Brown M.B."/>
            <person name="Phillips A."/>
            <person name="Jeong K.C."/>
            <person name="Galvao K.N."/>
        </authorList>
    </citation>
    <scope>NUCLEOTIDE SEQUENCE [LARGE SCALE GENOMIC DNA]</scope>
    <source>
        <strain evidence="6 7">KG197</strain>
    </source>
</reference>
<evidence type="ECO:0000256" key="4">
    <source>
        <dbReference type="ARBA" id="ARBA00023136"/>
    </source>
</evidence>
<dbReference type="NCBIfam" id="TIGR01593">
    <property type="entry name" value="holin_tox_secr"/>
    <property type="match status" value="1"/>
</dbReference>
<evidence type="ECO:0000256" key="2">
    <source>
        <dbReference type="ARBA" id="ARBA00022692"/>
    </source>
</evidence>
<sequence length="135" mass="14439">MKELWISIQVLLSAVGGTLGYLLGGMDGLLYTLIAFVVVDYLTGVLCAISDGKLSSEIGFNGIARKVIIFSLVGIGHLLDVQILGHAGVLRSVVIFFYLSNEGISIIENAAHLGLPIPEKLQSILEQLKDKESGK</sequence>
<proteinExistence type="predicted"/>
<keyword evidence="4 5" id="KW-0472">Membrane</keyword>
<name>A0ABW9F846_9FIRM</name>
<comment type="caution">
    <text evidence="6">The sequence shown here is derived from an EMBL/GenBank/DDBJ whole genome shotgun (WGS) entry which is preliminary data.</text>
</comment>